<gene>
    <name evidence="2" type="ORF">MGYG_00999</name>
</gene>
<accession>E5R3E8</accession>
<evidence type="ECO:0000313" key="2">
    <source>
        <dbReference type="EMBL" id="EFQ97963.1"/>
    </source>
</evidence>
<evidence type="ECO:0000313" key="3">
    <source>
        <dbReference type="Proteomes" id="UP000002669"/>
    </source>
</evidence>
<protein>
    <submittedName>
        <fullName evidence="2">Uncharacterized protein</fullName>
    </submittedName>
</protein>
<dbReference type="Proteomes" id="UP000002669">
    <property type="component" value="Unassembled WGS sequence"/>
</dbReference>
<dbReference type="GeneID" id="10032237"/>
<dbReference type="VEuPathDB" id="FungiDB:MGYG_00999"/>
<feature type="region of interest" description="Disordered" evidence="1">
    <location>
        <begin position="1"/>
        <end position="45"/>
    </location>
</feature>
<dbReference type="EMBL" id="DS989822">
    <property type="protein sequence ID" value="EFQ97963.1"/>
    <property type="molecule type" value="Genomic_DNA"/>
</dbReference>
<dbReference type="AlphaFoldDB" id="E5R3E8"/>
<proteinExistence type="predicted"/>
<evidence type="ECO:0000256" key="1">
    <source>
        <dbReference type="SAM" id="MobiDB-lite"/>
    </source>
</evidence>
<name>E5R3E8_ARTGP</name>
<organism evidence="3">
    <name type="scientific">Arthroderma gypseum (strain ATCC MYA-4604 / CBS 118893)</name>
    <name type="common">Microsporum gypseum</name>
    <dbReference type="NCBI Taxonomy" id="535722"/>
    <lineage>
        <taxon>Eukaryota</taxon>
        <taxon>Fungi</taxon>
        <taxon>Dikarya</taxon>
        <taxon>Ascomycota</taxon>
        <taxon>Pezizomycotina</taxon>
        <taxon>Eurotiomycetes</taxon>
        <taxon>Eurotiomycetidae</taxon>
        <taxon>Onygenales</taxon>
        <taxon>Arthrodermataceae</taxon>
        <taxon>Nannizzia</taxon>
    </lineage>
</organism>
<dbReference type="InParanoid" id="E5R3E8"/>
<dbReference type="HOGENOM" id="CLU_1948327_0_0_1"/>
<keyword evidence="3" id="KW-1185">Reference proteome</keyword>
<feature type="compositionally biased region" description="Basic residues" evidence="1">
    <location>
        <begin position="20"/>
        <end position="29"/>
    </location>
</feature>
<reference evidence="3" key="1">
    <citation type="journal article" date="2012" name="MBio">
        <title>Comparative genome analysis of Trichophyton rubrum and related dermatophytes reveals candidate genes involved in infection.</title>
        <authorList>
            <person name="Martinez D.A."/>
            <person name="Oliver B.G."/>
            <person name="Graeser Y."/>
            <person name="Goldberg J.M."/>
            <person name="Li W."/>
            <person name="Martinez-Rossi N.M."/>
            <person name="Monod M."/>
            <person name="Shelest E."/>
            <person name="Barton R.C."/>
            <person name="Birch E."/>
            <person name="Brakhage A.A."/>
            <person name="Chen Z."/>
            <person name="Gurr S.J."/>
            <person name="Heiman D."/>
            <person name="Heitman J."/>
            <person name="Kosti I."/>
            <person name="Rossi A."/>
            <person name="Saif S."/>
            <person name="Samalova M."/>
            <person name="Saunders C.W."/>
            <person name="Shea T."/>
            <person name="Summerbell R.C."/>
            <person name="Xu J."/>
            <person name="Young S."/>
            <person name="Zeng Q."/>
            <person name="Birren B.W."/>
            <person name="Cuomo C.A."/>
            <person name="White T.C."/>
        </authorList>
    </citation>
    <scope>NUCLEOTIDE SEQUENCE [LARGE SCALE GENOMIC DNA]</scope>
    <source>
        <strain evidence="3">ATCC MYA-4604 / CBS 118893</strain>
    </source>
</reference>
<sequence length="129" mass="14752">MASTSLRPATLQPRLDTSAQRRRRRRRTTWKTPDGVGAAAEEETHPSRTLRRSLHLLSILASYSFSRASWSDDQQPFLSTFLSSCDGLAKGDSHRYHLFSFPRLYAEYQQSFFTLTAIDVRSIDDPLIT</sequence>
<dbReference type="eggNOG" id="ENOG502RQZZ">
    <property type="taxonomic scope" value="Eukaryota"/>
</dbReference>
<dbReference type="RefSeq" id="XP_003176915.1">
    <property type="nucleotide sequence ID" value="XM_003176867.1"/>
</dbReference>